<dbReference type="AlphaFoldDB" id="A0A1T4W9R7"/>
<accession>A0A1T4W9R7</accession>
<dbReference type="Proteomes" id="UP000190027">
    <property type="component" value="Unassembled WGS sequence"/>
</dbReference>
<dbReference type="STRING" id="1121449.SAMN02745704_00545"/>
<keyword evidence="2 5" id="KW-0812">Transmembrane</keyword>
<gene>
    <name evidence="6" type="ORF">SAMN02745704_00545</name>
</gene>
<comment type="similarity">
    <text evidence="5">Belongs to the 4-toluene sulfonate uptake permease (TSUP) (TC 2.A.102) family.</text>
</comment>
<evidence type="ECO:0000256" key="4">
    <source>
        <dbReference type="ARBA" id="ARBA00023136"/>
    </source>
</evidence>
<evidence type="ECO:0000313" key="6">
    <source>
        <dbReference type="EMBL" id="SKA73859.1"/>
    </source>
</evidence>
<feature type="transmembrane region" description="Helical" evidence="5">
    <location>
        <begin position="77"/>
        <end position="100"/>
    </location>
</feature>
<keyword evidence="3 5" id="KW-1133">Transmembrane helix</keyword>
<evidence type="ECO:0000256" key="2">
    <source>
        <dbReference type="ARBA" id="ARBA00022692"/>
    </source>
</evidence>
<feature type="transmembrane region" description="Helical" evidence="5">
    <location>
        <begin position="174"/>
        <end position="198"/>
    </location>
</feature>
<dbReference type="PANTHER" id="PTHR43483">
    <property type="entry name" value="MEMBRANE TRANSPORTER PROTEIN HI_0806-RELATED"/>
    <property type="match status" value="1"/>
</dbReference>
<organism evidence="6 7">
    <name type="scientific">Paucidesulfovibrio gracilis DSM 16080</name>
    <dbReference type="NCBI Taxonomy" id="1121449"/>
    <lineage>
        <taxon>Bacteria</taxon>
        <taxon>Pseudomonadati</taxon>
        <taxon>Thermodesulfobacteriota</taxon>
        <taxon>Desulfovibrionia</taxon>
        <taxon>Desulfovibrionales</taxon>
        <taxon>Desulfovibrionaceae</taxon>
        <taxon>Paucidesulfovibrio</taxon>
    </lineage>
</organism>
<feature type="transmembrane region" description="Helical" evidence="5">
    <location>
        <begin position="47"/>
        <end position="65"/>
    </location>
</feature>
<evidence type="ECO:0000256" key="1">
    <source>
        <dbReference type="ARBA" id="ARBA00004141"/>
    </source>
</evidence>
<dbReference type="OrthoDB" id="457670at2"/>
<feature type="transmembrane region" description="Helical" evidence="5">
    <location>
        <begin position="210"/>
        <end position="233"/>
    </location>
</feature>
<dbReference type="GO" id="GO:0005886">
    <property type="term" value="C:plasma membrane"/>
    <property type="evidence" value="ECO:0007669"/>
    <property type="project" value="UniProtKB-SubCell"/>
</dbReference>
<feature type="transmembrane region" description="Helical" evidence="5">
    <location>
        <begin position="107"/>
        <end position="124"/>
    </location>
</feature>
<sequence>MLEQLFTYAALGGVAGVLAGLFGIGGGLVIVPMLVLAFEWQGMDPNLIMKVALGTSLGTIIFTSISSSLAHHKRGAVLWKVVLAIAPGIMVGTFLGAYSAHWLPTNFLRVFFVVFLYYVAWQMLTGKKPPASRTLPGTAGMFGAGGIIGVISSWVGIGGGTLSVPFLHWCNTRIHAAIGTASAIGFFIAVSGTLGYILGGWGVEGVPGPAFGYVSIPVLLGIVCVSVFTAPLGAKLAHSLDTVKLKRIFACLLLIVSSRMLLKVLDIL</sequence>
<evidence type="ECO:0000313" key="7">
    <source>
        <dbReference type="Proteomes" id="UP000190027"/>
    </source>
</evidence>
<dbReference type="InterPro" id="IPR002781">
    <property type="entry name" value="TM_pro_TauE-like"/>
</dbReference>
<feature type="transmembrane region" description="Helical" evidence="5">
    <location>
        <begin position="6"/>
        <end position="35"/>
    </location>
</feature>
<feature type="transmembrane region" description="Helical" evidence="5">
    <location>
        <begin position="144"/>
        <end position="167"/>
    </location>
</feature>
<name>A0A1T4W9R7_9BACT</name>
<keyword evidence="4 5" id="KW-0472">Membrane</keyword>
<protein>
    <recommendedName>
        <fullName evidence="5">Probable membrane transporter protein</fullName>
    </recommendedName>
</protein>
<keyword evidence="7" id="KW-1185">Reference proteome</keyword>
<comment type="subcellular location">
    <subcellularLocation>
        <location evidence="5">Cell membrane</location>
        <topology evidence="5">Multi-pass membrane protein</topology>
    </subcellularLocation>
    <subcellularLocation>
        <location evidence="1">Membrane</location>
        <topology evidence="1">Multi-pass membrane protein</topology>
    </subcellularLocation>
</comment>
<reference evidence="6 7" key="1">
    <citation type="submission" date="2017-02" db="EMBL/GenBank/DDBJ databases">
        <authorList>
            <person name="Peterson S.W."/>
        </authorList>
    </citation>
    <scope>NUCLEOTIDE SEQUENCE [LARGE SCALE GENOMIC DNA]</scope>
    <source>
        <strain evidence="6 7">DSM 16080</strain>
    </source>
</reference>
<dbReference type="PANTHER" id="PTHR43483:SF3">
    <property type="entry name" value="MEMBRANE TRANSPORTER PROTEIN HI_0806-RELATED"/>
    <property type="match status" value="1"/>
</dbReference>
<dbReference type="RefSeq" id="WP_078716127.1">
    <property type="nucleotide sequence ID" value="NZ_FUYC01000002.1"/>
</dbReference>
<dbReference type="EMBL" id="FUYC01000002">
    <property type="protein sequence ID" value="SKA73859.1"/>
    <property type="molecule type" value="Genomic_DNA"/>
</dbReference>
<dbReference type="Pfam" id="PF01925">
    <property type="entry name" value="TauE"/>
    <property type="match status" value="1"/>
</dbReference>
<proteinExistence type="inferred from homology"/>
<keyword evidence="5" id="KW-1003">Cell membrane</keyword>
<evidence type="ECO:0000256" key="5">
    <source>
        <dbReference type="RuleBase" id="RU363041"/>
    </source>
</evidence>
<evidence type="ECO:0000256" key="3">
    <source>
        <dbReference type="ARBA" id="ARBA00022989"/>
    </source>
</evidence>